<evidence type="ECO:0000313" key="1">
    <source>
        <dbReference type="EMBL" id="MBB3205632.1"/>
    </source>
</evidence>
<name>A0A7W5DWU8_9BACT</name>
<reference evidence="1 2" key="1">
    <citation type="submission" date="2020-08" db="EMBL/GenBank/DDBJ databases">
        <title>Genomic Encyclopedia of Type Strains, Phase III (KMG-III): the genomes of soil and plant-associated and newly described type strains.</title>
        <authorList>
            <person name="Whitman W."/>
        </authorList>
    </citation>
    <scope>NUCLEOTIDE SEQUENCE [LARGE SCALE GENOMIC DNA]</scope>
    <source>
        <strain evidence="1 2">CECT 8075</strain>
    </source>
</reference>
<comment type="caution">
    <text evidence="1">The sequence shown here is derived from an EMBL/GenBank/DDBJ whole genome shotgun (WGS) entry which is preliminary data.</text>
</comment>
<protein>
    <submittedName>
        <fullName evidence="1">Uncharacterized protein</fullName>
    </submittedName>
</protein>
<evidence type="ECO:0000313" key="2">
    <source>
        <dbReference type="Proteomes" id="UP000536179"/>
    </source>
</evidence>
<organism evidence="1 2">
    <name type="scientific">Aporhodopirellula rubra</name>
    <dbReference type="NCBI Taxonomy" id="980271"/>
    <lineage>
        <taxon>Bacteria</taxon>
        <taxon>Pseudomonadati</taxon>
        <taxon>Planctomycetota</taxon>
        <taxon>Planctomycetia</taxon>
        <taxon>Pirellulales</taxon>
        <taxon>Pirellulaceae</taxon>
        <taxon>Aporhodopirellula</taxon>
    </lineage>
</organism>
<dbReference type="EMBL" id="JACHXU010000004">
    <property type="protein sequence ID" value="MBB3205632.1"/>
    <property type="molecule type" value="Genomic_DNA"/>
</dbReference>
<dbReference type="AlphaFoldDB" id="A0A7W5DWU8"/>
<keyword evidence="2" id="KW-1185">Reference proteome</keyword>
<dbReference type="Proteomes" id="UP000536179">
    <property type="component" value="Unassembled WGS sequence"/>
</dbReference>
<sequence>MARITATARMHCGDLLPDSTFIAALDSENGVGKTRVQFRYP</sequence>
<proteinExistence type="predicted"/>
<gene>
    <name evidence="1" type="ORF">FHS27_001436</name>
</gene>
<accession>A0A7W5DWU8</accession>